<keyword evidence="2 7" id="KW-0235">DNA replication</keyword>
<dbReference type="Pfam" id="PF00308">
    <property type="entry name" value="Bac_DnaA"/>
    <property type="match status" value="1"/>
</dbReference>
<dbReference type="GO" id="GO:0006270">
    <property type="term" value="P:DNA replication initiation"/>
    <property type="evidence" value="ECO:0007669"/>
    <property type="project" value="InterPro"/>
</dbReference>
<dbReference type="PROSITE" id="PS01008">
    <property type="entry name" value="DNAA"/>
    <property type="match status" value="1"/>
</dbReference>
<keyword evidence="5" id="KW-0446">Lipid-binding</keyword>
<evidence type="ECO:0000256" key="8">
    <source>
        <dbReference type="RuleBase" id="RU004227"/>
    </source>
</evidence>
<comment type="similarity">
    <text evidence="8">Belongs to the DnaA family.</text>
</comment>
<protein>
    <recommendedName>
        <fullName evidence="7">Chromosomal replication initiator protein DnaA</fullName>
    </recommendedName>
</protein>
<dbReference type="PANTHER" id="PTHR30050:SF2">
    <property type="entry name" value="CHROMOSOMAL REPLICATION INITIATOR PROTEIN DNAA"/>
    <property type="match status" value="1"/>
</dbReference>
<comment type="function">
    <text evidence="7">Plays an essential role in the initiation and regulation of chromosomal replication. ATP-DnaA binds to the origin of replication (oriC) to initiate formation of the DNA replication initiation complex once per cell cycle. Binds the DnaA box (a 9 base pair repeat at the origin) and separates the double-stranded (ds)DNA. Forms a right-handed helical filament on oriC DNA; dsDNA binds to the exterior of the filament while single-stranded (ss)DNA is stabiized in the filament's interior. The ATP-DnaA-oriC complex binds and stabilizes one strand of the AT-rich DNA unwinding element (DUE), permitting loading of DNA polymerase. After initiation quickly degrades to an ADP-DnaA complex that is not apt for DNA replication. Binds acidic phospholipids.</text>
</comment>
<dbReference type="GO" id="GO:0003688">
    <property type="term" value="F:DNA replication origin binding"/>
    <property type="evidence" value="ECO:0007669"/>
    <property type="project" value="InterPro"/>
</dbReference>
<reference evidence="11 12" key="1">
    <citation type="submission" date="2019-03" db="EMBL/GenBank/DDBJ databases">
        <title>Characterization of a novel Mycoplasma cynos real-time PCR assay.</title>
        <authorList>
            <person name="Tallmadge R.L."/>
            <person name="Mitchell P.K."/>
            <person name="Goodman L."/>
        </authorList>
    </citation>
    <scope>NUCLEOTIDE SEQUENCE [LARGE SCALE GENOMIC DNA]</scope>
    <source>
        <strain evidence="11 12">1642</strain>
    </source>
</reference>
<keyword evidence="4 7" id="KW-0067">ATP-binding</keyword>
<dbReference type="SUPFAM" id="SSF48295">
    <property type="entry name" value="TrpR-like"/>
    <property type="match status" value="1"/>
</dbReference>
<evidence type="ECO:0000256" key="6">
    <source>
        <dbReference type="ARBA" id="ARBA00023125"/>
    </source>
</evidence>
<dbReference type="RefSeq" id="WP_141483947.1">
    <property type="nucleotide sequence ID" value="NZ_SMDN01000006.1"/>
</dbReference>
<feature type="domain" description="AAA+ ATPase" evidence="9">
    <location>
        <begin position="158"/>
        <end position="296"/>
    </location>
</feature>
<dbReference type="SUPFAM" id="SSF52540">
    <property type="entry name" value="P-loop containing nucleoside triphosphate hydrolases"/>
    <property type="match status" value="1"/>
</dbReference>
<evidence type="ECO:0000256" key="2">
    <source>
        <dbReference type="ARBA" id="ARBA00022705"/>
    </source>
</evidence>
<keyword evidence="12" id="KW-1185">Reference proteome</keyword>
<accession>A0A507SQZ1</accession>
<keyword evidence="3 7" id="KW-0547">Nucleotide-binding</keyword>
<dbReference type="NCBIfam" id="NF001154">
    <property type="entry name" value="PRK00149.3-3"/>
    <property type="match status" value="1"/>
</dbReference>
<evidence type="ECO:0000256" key="5">
    <source>
        <dbReference type="ARBA" id="ARBA00023121"/>
    </source>
</evidence>
<dbReference type="InterPro" id="IPR013159">
    <property type="entry name" value="DnaA_C"/>
</dbReference>
<dbReference type="InterPro" id="IPR020591">
    <property type="entry name" value="Chromosome_initiator_DnaA-like"/>
</dbReference>
<evidence type="ECO:0000259" key="9">
    <source>
        <dbReference type="SMART" id="SM00382"/>
    </source>
</evidence>
<dbReference type="Gene3D" id="1.10.1750.10">
    <property type="match status" value="1"/>
</dbReference>
<evidence type="ECO:0000256" key="1">
    <source>
        <dbReference type="ARBA" id="ARBA00022490"/>
    </source>
</evidence>
<evidence type="ECO:0000259" key="10">
    <source>
        <dbReference type="SMART" id="SM00760"/>
    </source>
</evidence>
<dbReference type="InterPro" id="IPR013317">
    <property type="entry name" value="DnaA_dom"/>
</dbReference>
<dbReference type="InterPro" id="IPR027417">
    <property type="entry name" value="P-loop_NTPase"/>
</dbReference>
<dbReference type="SMART" id="SM00382">
    <property type="entry name" value="AAA"/>
    <property type="match status" value="1"/>
</dbReference>
<dbReference type="Pfam" id="PF08299">
    <property type="entry name" value="Bac_DnaA_C"/>
    <property type="match status" value="1"/>
</dbReference>
<dbReference type="InterPro" id="IPR018312">
    <property type="entry name" value="Chromosome_initiator_DnaA_CS"/>
</dbReference>
<evidence type="ECO:0000256" key="3">
    <source>
        <dbReference type="ARBA" id="ARBA00022741"/>
    </source>
</evidence>
<feature type="domain" description="Chromosomal replication initiator DnaA C-terminal" evidence="10">
    <location>
        <begin position="379"/>
        <end position="448"/>
    </location>
</feature>
<dbReference type="CDD" id="cd06571">
    <property type="entry name" value="Bac_DnaA_C"/>
    <property type="match status" value="1"/>
</dbReference>
<evidence type="ECO:0000313" key="11">
    <source>
        <dbReference type="EMBL" id="TQC51563.1"/>
    </source>
</evidence>
<dbReference type="GO" id="GO:0005886">
    <property type="term" value="C:plasma membrane"/>
    <property type="evidence" value="ECO:0007669"/>
    <property type="project" value="TreeGrafter"/>
</dbReference>
<dbReference type="GO" id="GO:0006275">
    <property type="term" value="P:regulation of DNA replication"/>
    <property type="evidence" value="ECO:0007669"/>
    <property type="project" value="InterPro"/>
</dbReference>
<name>A0A507SQZ1_9BACT</name>
<dbReference type="PANTHER" id="PTHR30050">
    <property type="entry name" value="CHROMOSOMAL REPLICATION INITIATOR PROTEIN DNAA"/>
    <property type="match status" value="1"/>
</dbReference>
<dbReference type="GO" id="GO:0008289">
    <property type="term" value="F:lipid binding"/>
    <property type="evidence" value="ECO:0007669"/>
    <property type="project" value="UniProtKB-KW"/>
</dbReference>
<dbReference type="EMBL" id="SMDN01000006">
    <property type="protein sequence ID" value="TQC51563.1"/>
    <property type="molecule type" value="Genomic_DNA"/>
</dbReference>
<dbReference type="Proteomes" id="UP000320801">
    <property type="component" value="Unassembled WGS sequence"/>
</dbReference>
<evidence type="ECO:0000256" key="7">
    <source>
        <dbReference type="RuleBase" id="RU000577"/>
    </source>
</evidence>
<keyword evidence="1" id="KW-0963">Cytoplasm</keyword>
<organism evidence="11 12">
    <name type="scientific">Mycoplasmopsis mucosicanis</name>
    <dbReference type="NCBI Taxonomy" id="458208"/>
    <lineage>
        <taxon>Bacteria</taxon>
        <taxon>Bacillati</taxon>
        <taxon>Mycoplasmatota</taxon>
        <taxon>Mycoplasmoidales</taxon>
        <taxon>Metamycoplasmataceae</taxon>
        <taxon>Mycoplasmopsis</taxon>
    </lineage>
</organism>
<dbReference type="CDD" id="cd00009">
    <property type="entry name" value="AAA"/>
    <property type="match status" value="1"/>
</dbReference>
<dbReference type="OrthoDB" id="9807019at2"/>
<dbReference type="InterPro" id="IPR003593">
    <property type="entry name" value="AAA+_ATPase"/>
</dbReference>
<dbReference type="SMART" id="SM00760">
    <property type="entry name" value="Bac_DnaA_C"/>
    <property type="match status" value="1"/>
</dbReference>
<dbReference type="PRINTS" id="PR00051">
    <property type="entry name" value="DNAA"/>
</dbReference>
<evidence type="ECO:0000256" key="4">
    <source>
        <dbReference type="ARBA" id="ARBA00022840"/>
    </source>
</evidence>
<dbReference type="InterPro" id="IPR010921">
    <property type="entry name" value="Trp_repressor/repl_initiator"/>
</dbReference>
<dbReference type="AlphaFoldDB" id="A0A507SQZ1"/>
<comment type="caution">
    <text evidence="11">The sequence shown here is derived from an EMBL/GenBank/DDBJ whole genome shotgun (WGS) entry which is preliminary data.</text>
</comment>
<dbReference type="Gene3D" id="3.40.50.300">
    <property type="entry name" value="P-loop containing nucleotide triphosphate hydrolases"/>
    <property type="match status" value="1"/>
</dbReference>
<evidence type="ECO:0000313" key="12">
    <source>
        <dbReference type="Proteomes" id="UP000320801"/>
    </source>
</evidence>
<gene>
    <name evidence="11" type="primary">dnaA</name>
    <name evidence="11" type="ORF">E1I18_02090</name>
</gene>
<sequence>MKKNDLEKNKMFPFIEAFWKGMALELKDKLLIKSFILPLKIVKIDAFNNVEFETDLSKNSLSIIKSTMDEKIRKVLCEIFEKENVTYSITTKKVKKIDLNEQNDSKLKEKEAQKSVSKVIKNIYGNLIKDFTFEKYVKGDFNKDAIRIAKMLALGDATFNPVFISANSGLGKTHLLNAIANDFLKTNQTVIYLNPGEFVTDITILLQENNQEKIKKRLTELNNADLLMFDDFQYYGQGNKKSTLQVINQILDFRILNKKVTVFASDKGVSALNNMFDSRLISRLTSGLQVEIKPPKQDDLLKILEHFIYINKMHPDNWEDEAKNFIVRNFKKSIRSLIGAISTLNFYNRDITEKANGCYTKEIVNKILCPLSNNKERISPDSVIEYVAKYYKVNKKELTGHSRLKEIVLARHIAIYIIREEMKLPLEKIGQLFGNRDHTTIMNAIKKVEANKETLDQSYNRAIAVISDELYKLH</sequence>
<proteinExistence type="inferred from homology"/>
<keyword evidence="6 7" id="KW-0238">DNA-binding</keyword>
<dbReference type="GO" id="GO:0005524">
    <property type="term" value="F:ATP binding"/>
    <property type="evidence" value="ECO:0007669"/>
    <property type="project" value="UniProtKB-KW"/>
</dbReference>